<gene>
    <name evidence="2" type="ORF">GCM10009754_17140</name>
</gene>
<dbReference type="Pfam" id="PF13191">
    <property type="entry name" value="AAA_16"/>
    <property type="match status" value="1"/>
</dbReference>
<keyword evidence="3" id="KW-1185">Reference proteome</keyword>
<dbReference type="EMBL" id="BAAANN010000005">
    <property type="protein sequence ID" value="GAA1949152.1"/>
    <property type="molecule type" value="Genomic_DNA"/>
</dbReference>
<evidence type="ECO:0000259" key="1">
    <source>
        <dbReference type="SMART" id="SM00382"/>
    </source>
</evidence>
<dbReference type="Proteomes" id="UP001501116">
    <property type="component" value="Unassembled WGS sequence"/>
</dbReference>
<proteinExistence type="predicted"/>
<accession>A0ABP5BPH2</accession>
<dbReference type="SMART" id="SM00382">
    <property type="entry name" value="AAA"/>
    <property type="match status" value="1"/>
</dbReference>
<name>A0ABP5BPH2_9PSEU</name>
<organism evidence="2 3">
    <name type="scientific">Amycolatopsis minnesotensis</name>
    <dbReference type="NCBI Taxonomy" id="337894"/>
    <lineage>
        <taxon>Bacteria</taxon>
        <taxon>Bacillati</taxon>
        <taxon>Actinomycetota</taxon>
        <taxon>Actinomycetes</taxon>
        <taxon>Pseudonocardiales</taxon>
        <taxon>Pseudonocardiaceae</taxon>
        <taxon>Amycolatopsis</taxon>
    </lineage>
</organism>
<reference evidence="3" key="1">
    <citation type="journal article" date="2019" name="Int. J. Syst. Evol. Microbiol.">
        <title>The Global Catalogue of Microorganisms (GCM) 10K type strain sequencing project: providing services to taxonomists for standard genome sequencing and annotation.</title>
        <authorList>
            <consortium name="The Broad Institute Genomics Platform"/>
            <consortium name="The Broad Institute Genome Sequencing Center for Infectious Disease"/>
            <person name="Wu L."/>
            <person name="Ma J."/>
        </authorList>
    </citation>
    <scope>NUCLEOTIDE SEQUENCE [LARGE SCALE GENOMIC DNA]</scope>
    <source>
        <strain evidence="3">JCM 14545</strain>
    </source>
</reference>
<keyword evidence="2" id="KW-0547">Nucleotide-binding</keyword>
<evidence type="ECO:0000313" key="3">
    <source>
        <dbReference type="Proteomes" id="UP001501116"/>
    </source>
</evidence>
<keyword evidence="2" id="KW-0067">ATP-binding</keyword>
<dbReference type="Gene3D" id="3.40.50.300">
    <property type="entry name" value="P-loop containing nucleotide triphosphate hydrolases"/>
    <property type="match status" value="1"/>
</dbReference>
<sequence length="682" mass="75367">MSETPPGGAVHRMGADVPRSMAERMRQLRRRGFVGRATERAAFASALRGDHDAPRVLLLHGPGGIGKSALLRRLADDAEDLGHTVTWIRGEYVESSATTFIAKAESVWAAARPVLLVDGFEHCQVLETWLRDDFLPTVPEDTVIVVAGRQRPEPHWTLDPGWRPLTLAIGLEPLRPLEASYLLRDRGVPDSLHAAMNRFAGGHPLALCLAAEVAAETPPGDAAWEPSPDIIETLLARMIDRVPSAAHEYGLRLCGHVRHVTADLLRTGMSEPEARTVFDWLAALPYVEPGAHGLVGHEQVRDALDSSFRWRDSVAYAELHVRLWRHLGQRASTAPPGSATVITAEHLYLYRYSAHEFGDLFEAQPAEALYERDYTPEVRDEVLRLAREDQGETGARLVAYWLDRQPEAFYVYYRSGDLTPVAFFAWLRLRPGTDDWAGDPALAAVREHLDSTGDLNPGEHVGIARFMVPTPSDEDYTTGATGATLHAAHITTATLRGQGRLAASFVVAAGLEVVAPRLEYFDFRLLRPMPELGDGGWGIFVHDWREVPLTEHLDRVVSKFGWATSADTSGTAPEAARLPQHEFFEAVKQALLDWHDDGAIAANPLTRTYGDSDALRAAVTAAVDALRADPRHVKHQRAVRATYLDRRTTQEAAANRLGLPFGTYRRHLRTGVGQICTALWDR</sequence>
<evidence type="ECO:0000313" key="2">
    <source>
        <dbReference type="EMBL" id="GAA1949152.1"/>
    </source>
</evidence>
<dbReference type="InterPro" id="IPR027417">
    <property type="entry name" value="P-loop_NTPase"/>
</dbReference>
<dbReference type="SUPFAM" id="SSF52540">
    <property type="entry name" value="P-loop containing nucleoside triphosphate hydrolases"/>
    <property type="match status" value="1"/>
</dbReference>
<comment type="caution">
    <text evidence="2">The sequence shown here is derived from an EMBL/GenBank/DDBJ whole genome shotgun (WGS) entry which is preliminary data.</text>
</comment>
<dbReference type="InterPro" id="IPR003593">
    <property type="entry name" value="AAA+_ATPase"/>
</dbReference>
<feature type="domain" description="AAA+ ATPase" evidence="1">
    <location>
        <begin position="53"/>
        <end position="219"/>
    </location>
</feature>
<protein>
    <submittedName>
        <fullName evidence="2">ATP-binding protein</fullName>
    </submittedName>
</protein>
<dbReference type="GO" id="GO:0005524">
    <property type="term" value="F:ATP binding"/>
    <property type="evidence" value="ECO:0007669"/>
    <property type="project" value="UniProtKB-KW"/>
</dbReference>
<dbReference type="RefSeq" id="WP_344415361.1">
    <property type="nucleotide sequence ID" value="NZ_BAAANN010000005.1"/>
</dbReference>
<dbReference type="InterPro" id="IPR041664">
    <property type="entry name" value="AAA_16"/>
</dbReference>